<comment type="caution">
    <text evidence="2">The sequence shown here is derived from an EMBL/GenBank/DDBJ whole genome shotgun (WGS) entry which is preliminary data.</text>
</comment>
<dbReference type="AlphaFoldDB" id="A0A4C1ST10"/>
<evidence type="ECO:0000313" key="3">
    <source>
        <dbReference type="Proteomes" id="UP000299102"/>
    </source>
</evidence>
<keyword evidence="3" id="KW-1185">Reference proteome</keyword>
<evidence type="ECO:0000313" key="2">
    <source>
        <dbReference type="EMBL" id="GBP05272.1"/>
    </source>
</evidence>
<sequence length="170" mass="18083">MPCVARVTISVGSLNRAITAPFTSPSVAPITIAITSTPMTPGSMPPRCDSEIVVYAAKIAIAGNETSMPPEMMMSSTASANTVGTSAERRIENRVCTEKKSGFTRLMTRTRSAMMPTSTHSLVVRNVFGRFVRGRDVGVWVSAVMPPSPPGYAAVRSGRRPPRRRSGLGG</sequence>
<evidence type="ECO:0000256" key="1">
    <source>
        <dbReference type="SAM" id="MobiDB-lite"/>
    </source>
</evidence>
<dbReference type="Proteomes" id="UP000299102">
    <property type="component" value="Unassembled WGS sequence"/>
</dbReference>
<name>A0A4C1ST10_EUMVA</name>
<organism evidence="2 3">
    <name type="scientific">Eumeta variegata</name>
    <name type="common">Bagworm moth</name>
    <name type="synonym">Eumeta japonica</name>
    <dbReference type="NCBI Taxonomy" id="151549"/>
    <lineage>
        <taxon>Eukaryota</taxon>
        <taxon>Metazoa</taxon>
        <taxon>Ecdysozoa</taxon>
        <taxon>Arthropoda</taxon>
        <taxon>Hexapoda</taxon>
        <taxon>Insecta</taxon>
        <taxon>Pterygota</taxon>
        <taxon>Neoptera</taxon>
        <taxon>Endopterygota</taxon>
        <taxon>Lepidoptera</taxon>
        <taxon>Glossata</taxon>
        <taxon>Ditrysia</taxon>
        <taxon>Tineoidea</taxon>
        <taxon>Psychidae</taxon>
        <taxon>Oiketicinae</taxon>
        <taxon>Eumeta</taxon>
    </lineage>
</organism>
<proteinExistence type="predicted"/>
<reference evidence="2 3" key="1">
    <citation type="journal article" date="2019" name="Commun. Biol.">
        <title>The bagworm genome reveals a unique fibroin gene that provides high tensile strength.</title>
        <authorList>
            <person name="Kono N."/>
            <person name="Nakamura H."/>
            <person name="Ohtoshi R."/>
            <person name="Tomita M."/>
            <person name="Numata K."/>
            <person name="Arakawa K."/>
        </authorList>
    </citation>
    <scope>NUCLEOTIDE SEQUENCE [LARGE SCALE GENOMIC DNA]</scope>
</reference>
<feature type="region of interest" description="Disordered" evidence="1">
    <location>
        <begin position="150"/>
        <end position="170"/>
    </location>
</feature>
<gene>
    <name evidence="2" type="ORF">EVAR_73758_1</name>
</gene>
<dbReference type="EMBL" id="BGZK01011065">
    <property type="protein sequence ID" value="GBP05272.1"/>
    <property type="molecule type" value="Genomic_DNA"/>
</dbReference>
<accession>A0A4C1ST10</accession>
<feature type="compositionally biased region" description="Basic residues" evidence="1">
    <location>
        <begin position="157"/>
        <end position="170"/>
    </location>
</feature>
<protein>
    <submittedName>
        <fullName evidence="2">Uncharacterized protein</fullName>
    </submittedName>
</protein>